<dbReference type="Proteomes" id="UP000030665">
    <property type="component" value="Unassembled WGS sequence"/>
</dbReference>
<accession>A0A077ZAL8</accession>
<dbReference type="STRING" id="36087.A0A077ZAL8"/>
<feature type="chain" id="PRO_5001728568" description="EGF-like domain-containing protein" evidence="1">
    <location>
        <begin position="26"/>
        <end position="283"/>
    </location>
</feature>
<reference evidence="2" key="2">
    <citation type="submission" date="2014-03" db="EMBL/GenBank/DDBJ databases">
        <title>The whipworm genome and dual-species transcriptomics of an intimate host-pathogen interaction.</title>
        <authorList>
            <person name="Foth B.J."/>
            <person name="Tsai I.J."/>
            <person name="Reid A.J."/>
            <person name="Bancroft A.J."/>
            <person name="Nichol S."/>
            <person name="Tracey A."/>
            <person name="Holroyd N."/>
            <person name="Cotton J.A."/>
            <person name="Stanley E.J."/>
            <person name="Zarowiecki M."/>
            <person name="Liu J.Z."/>
            <person name="Huckvale T."/>
            <person name="Cooper P.J."/>
            <person name="Grencis R.K."/>
            <person name="Berriman M."/>
        </authorList>
    </citation>
    <scope>NUCLEOTIDE SEQUENCE [LARGE SCALE GENOMIC DNA]</scope>
</reference>
<name>A0A077ZAL8_TRITR</name>
<keyword evidence="1" id="KW-0732">Signal</keyword>
<dbReference type="EMBL" id="HG806089">
    <property type="protein sequence ID" value="CDW56859.1"/>
    <property type="molecule type" value="Genomic_DNA"/>
</dbReference>
<gene>
    <name evidence="2" type="ORF">TTRE_0000514201</name>
</gene>
<feature type="signal peptide" evidence="1">
    <location>
        <begin position="1"/>
        <end position="25"/>
    </location>
</feature>
<reference evidence="2" key="1">
    <citation type="submission" date="2014-01" db="EMBL/GenBank/DDBJ databases">
        <authorList>
            <person name="Aslett M."/>
        </authorList>
    </citation>
    <scope>NUCLEOTIDE SEQUENCE</scope>
</reference>
<keyword evidence="3" id="KW-1185">Reference proteome</keyword>
<proteinExistence type="predicted"/>
<protein>
    <recommendedName>
        <fullName evidence="4">EGF-like domain-containing protein</fullName>
    </recommendedName>
</protein>
<evidence type="ECO:0008006" key="4">
    <source>
        <dbReference type="Google" id="ProtNLM"/>
    </source>
</evidence>
<evidence type="ECO:0000313" key="3">
    <source>
        <dbReference type="Proteomes" id="UP000030665"/>
    </source>
</evidence>
<evidence type="ECO:0000313" key="2">
    <source>
        <dbReference type="EMBL" id="CDW56859.1"/>
    </source>
</evidence>
<evidence type="ECO:0000256" key="1">
    <source>
        <dbReference type="SAM" id="SignalP"/>
    </source>
</evidence>
<dbReference type="AlphaFoldDB" id="A0A077ZAL8"/>
<sequence length="283" mass="32358">MTASQSLLLKLLVADLLLAVSLINAELGKLNHNQTTCPFEPIFGKSRDLYGFERTGSCYTLVKRLDKDGRQTNAEKLNHTCHIMFKNGRLFYLDQSSLPEKLNWRPEEPTLRILNSTSENNWDAYLCVHEKYKNCIVARKVECIYLEELHGCYWQESVRIYQHAESPYGRACLNATEWTRTDDKCVCTNCMDTKWAHWNAYTDQRGLQVRTRYRPFSHNPTWPCTFDSSKCCHEVDTSNLGVGDPESLARRVSCAGGGTRQVRSDGWACECPIGLTGMYCEIG</sequence>
<dbReference type="OrthoDB" id="7473735at2759"/>
<organism evidence="2 3">
    <name type="scientific">Trichuris trichiura</name>
    <name type="common">Whipworm</name>
    <name type="synonym">Trichocephalus trichiurus</name>
    <dbReference type="NCBI Taxonomy" id="36087"/>
    <lineage>
        <taxon>Eukaryota</taxon>
        <taxon>Metazoa</taxon>
        <taxon>Ecdysozoa</taxon>
        <taxon>Nematoda</taxon>
        <taxon>Enoplea</taxon>
        <taxon>Dorylaimia</taxon>
        <taxon>Trichinellida</taxon>
        <taxon>Trichuridae</taxon>
        <taxon>Trichuris</taxon>
    </lineage>
</organism>